<keyword evidence="9" id="KW-1185">Reference proteome</keyword>
<evidence type="ECO:0000256" key="5">
    <source>
        <dbReference type="ARBA" id="ARBA00023136"/>
    </source>
</evidence>
<feature type="transmembrane region" description="Helical" evidence="6">
    <location>
        <begin position="69"/>
        <end position="86"/>
    </location>
</feature>
<dbReference type="OMA" id="ITIAIFN"/>
<dbReference type="GO" id="GO:0022821">
    <property type="term" value="F:solute:potassium antiporter activity"/>
    <property type="evidence" value="ECO:0007669"/>
    <property type="project" value="TreeGrafter"/>
</dbReference>
<dbReference type="Pfam" id="PF00083">
    <property type="entry name" value="Sugar_tr"/>
    <property type="match status" value="1"/>
</dbReference>
<keyword evidence="4 6" id="KW-1133">Transmembrane helix</keyword>
<evidence type="ECO:0000259" key="7">
    <source>
        <dbReference type="PROSITE" id="PS50850"/>
    </source>
</evidence>
<evidence type="ECO:0000256" key="4">
    <source>
        <dbReference type="ARBA" id="ARBA00022989"/>
    </source>
</evidence>
<accession>A0A087HEQ8</accession>
<keyword evidence="2" id="KW-0813">Transport</keyword>
<name>A0A087HEQ8_ARAAL</name>
<dbReference type="eggNOG" id="KOG2615">
    <property type="taxonomic scope" value="Eukaryota"/>
</dbReference>
<dbReference type="InterPro" id="IPR005828">
    <property type="entry name" value="MFS_sugar_transport-like"/>
</dbReference>
<protein>
    <recommendedName>
        <fullName evidence="7">Major facilitator superfamily (MFS) profile domain-containing protein</fullName>
    </recommendedName>
</protein>
<dbReference type="PANTHER" id="PTHR23504">
    <property type="entry name" value="MAJOR FACILITATOR SUPERFAMILY DOMAIN-CONTAINING PROTEIN 10"/>
    <property type="match status" value="1"/>
</dbReference>
<keyword evidence="3 6" id="KW-0812">Transmembrane</keyword>
<dbReference type="PROSITE" id="PS50850">
    <property type="entry name" value="MFS"/>
    <property type="match status" value="1"/>
</dbReference>
<dbReference type="OrthoDB" id="10262656at2759"/>
<organism evidence="8 9">
    <name type="scientific">Arabis alpina</name>
    <name type="common">Alpine rock-cress</name>
    <dbReference type="NCBI Taxonomy" id="50452"/>
    <lineage>
        <taxon>Eukaryota</taxon>
        <taxon>Viridiplantae</taxon>
        <taxon>Streptophyta</taxon>
        <taxon>Embryophyta</taxon>
        <taxon>Tracheophyta</taxon>
        <taxon>Spermatophyta</taxon>
        <taxon>Magnoliopsida</taxon>
        <taxon>eudicotyledons</taxon>
        <taxon>Gunneridae</taxon>
        <taxon>Pentapetalae</taxon>
        <taxon>rosids</taxon>
        <taxon>malvids</taxon>
        <taxon>Brassicales</taxon>
        <taxon>Brassicaceae</taxon>
        <taxon>Arabideae</taxon>
        <taxon>Arabis</taxon>
    </lineage>
</organism>
<feature type="transmembrane region" description="Helical" evidence="6">
    <location>
        <begin position="47"/>
        <end position="63"/>
    </location>
</feature>
<reference evidence="9" key="1">
    <citation type="journal article" date="2015" name="Nat. Plants">
        <title>Genome expansion of Arabis alpina linked with retrotransposition and reduced symmetric DNA methylation.</title>
        <authorList>
            <person name="Willing E.M."/>
            <person name="Rawat V."/>
            <person name="Mandakova T."/>
            <person name="Maumus F."/>
            <person name="James G.V."/>
            <person name="Nordstroem K.J."/>
            <person name="Becker C."/>
            <person name="Warthmann N."/>
            <person name="Chica C."/>
            <person name="Szarzynska B."/>
            <person name="Zytnicki M."/>
            <person name="Albani M.C."/>
            <person name="Kiefer C."/>
            <person name="Bergonzi S."/>
            <person name="Castaings L."/>
            <person name="Mateos J.L."/>
            <person name="Berns M.C."/>
            <person name="Bujdoso N."/>
            <person name="Piofczyk T."/>
            <person name="de Lorenzo L."/>
            <person name="Barrero-Sicilia C."/>
            <person name="Mateos I."/>
            <person name="Piednoel M."/>
            <person name="Hagmann J."/>
            <person name="Chen-Min-Tao R."/>
            <person name="Iglesias-Fernandez R."/>
            <person name="Schuster S.C."/>
            <person name="Alonso-Blanco C."/>
            <person name="Roudier F."/>
            <person name="Carbonero P."/>
            <person name="Paz-Ares J."/>
            <person name="Davis S.J."/>
            <person name="Pecinka A."/>
            <person name="Quesneville H."/>
            <person name="Colot V."/>
            <person name="Lysak M.A."/>
            <person name="Weigel D."/>
            <person name="Coupland G."/>
            <person name="Schneeberger K."/>
        </authorList>
    </citation>
    <scope>NUCLEOTIDE SEQUENCE [LARGE SCALE GENOMIC DNA]</scope>
    <source>
        <strain evidence="9">cv. Pajares</strain>
    </source>
</reference>
<evidence type="ECO:0000256" key="2">
    <source>
        <dbReference type="ARBA" id="ARBA00022448"/>
    </source>
</evidence>
<evidence type="ECO:0000256" key="6">
    <source>
        <dbReference type="SAM" id="Phobius"/>
    </source>
</evidence>
<evidence type="ECO:0000256" key="3">
    <source>
        <dbReference type="ARBA" id="ARBA00022692"/>
    </source>
</evidence>
<evidence type="ECO:0000313" key="9">
    <source>
        <dbReference type="Proteomes" id="UP000029120"/>
    </source>
</evidence>
<dbReference type="Gene3D" id="1.20.1720.10">
    <property type="entry name" value="Multidrug resistance protein D"/>
    <property type="match status" value="1"/>
</dbReference>
<evidence type="ECO:0000313" key="8">
    <source>
        <dbReference type="EMBL" id="KFK40610.1"/>
    </source>
</evidence>
<keyword evidence="5 6" id="KW-0472">Membrane</keyword>
<gene>
    <name evidence="8" type="ordered locus">AALP_Aa2g018300</name>
</gene>
<dbReference type="SUPFAM" id="SSF103473">
    <property type="entry name" value="MFS general substrate transporter"/>
    <property type="match status" value="1"/>
</dbReference>
<feature type="domain" description="Major facilitator superfamily (MFS) profile" evidence="7">
    <location>
        <begin position="1"/>
        <end position="91"/>
    </location>
</feature>
<dbReference type="GO" id="GO:0090333">
    <property type="term" value="P:regulation of stomatal closure"/>
    <property type="evidence" value="ECO:0007669"/>
    <property type="project" value="TreeGrafter"/>
</dbReference>
<dbReference type="AlphaFoldDB" id="A0A087HEQ8"/>
<dbReference type="InterPro" id="IPR036259">
    <property type="entry name" value="MFS_trans_sf"/>
</dbReference>
<dbReference type="EMBL" id="CM002870">
    <property type="protein sequence ID" value="KFK40610.1"/>
    <property type="molecule type" value="Genomic_DNA"/>
</dbReference>
<dbReference type="Gramene" id="KFK40610">
    <property type="protein sequence ID" value="KFK40610"/>
    <property type="gene ID" value="AALP_AA2G018300"/>
</dbReference>
<sequence length="91" mass="10164">MIEDFGVAKTEKDIDFYAEFGAHSCLAEESSNLTLMGVMAYRFGRKPIILLGTITIAIFNALFGLSSNFWMAIGTRFLLGIFNCLLRTMKV</sequence>
<comment type="subcellular location">
    <subcellularLocation>
        <location evidence="1">Membrane</location>
        <topology evidence="1">Multi-pass membrane protein</topology>
    </subcellularLocation>
</comment>
<dbReference type="GO" id="GO:0005886">
    <property type="term" value="C:plasma membrane"/>
    <property type="evidence" value="ECO:0007669"/>
    <property type="project" value="TreeGrafter"/>
</dbReference>
<dbReference type="PANTHER" id="PTHR23504:SF102">
    <property type="entry name" value="PROTEIN ZINC INDUCED FACILITATOR 1"/>
    <property type="match status" value="1"/>
</dbReference>
<dbReference type="GO" id="GO:0009705">
    <property type="term" value="C:plant-type vacuole membrane"/>
    <property type="evidence" value="ECO:0007669"/>
    <property type="project" value="TreeGrafter"/>
</dbReference>
<proteinExistence type="predicted"/>
<dbReference type="Proteomes" id="UP000029120">
    <property type="component" value="Chromosome 2"/>
</dbReference>
<dbReference type="InterPro" id="IPR020846">
    <property type="entry name" value="MFS_dom"/>
</dbReference>
<evidence type="ECO:0000256" key="1">
    <source>
        <dbReference type="ARBA" id="ARBA00004141"/>
    </source>
</evidence>